<evidence type="ECO:0000313" key="1">
    <source>
        <dbReference type="EMBL" id="GAI46608.1"/>
    </source>
</evidence>
<dbReference type="AlphaFoldDB" id="X1NSN9"/>
<organism evidence="1">
    <name type="scientific">marine sediment metagenome</name>
    <dbReference type="NCBI Taxonomy" id="412755"/>
    <lineage>
        <taxon>unclassified sequences</taxon>
        <taxon>metagenomes</taxon>
        <taxon>ecological metagenomes</taxon>
    </lineage>
</organism>
<proteinExistence type="predicted"/>
<comment type="caution">
    <text evidence="1">The sequence shown here is derived from an EMBL/GenBank/DDBJ whole genome shotgun (WGS) entry which is preliminary data.</text>
</comment>
<sequence length="135" mass="16379">SRQAQRIYNQLRELYPRDEFNVPLAAFVKNRFRKEFKAMTIDNAQEDILSMLREGYFRFAVRDDDEAAALEKLAKEIHDYYQSLYDDQTRIDLPDFKLLKYFALLDFFNDEQYPSELRQNMYGRMRVERPELAEQ</sequence>
<name>X1NSN9_9ZZZZ</name>
<accession>X1NSN9</accession>
<gene>
    <name evidence="1" type="ORF">S06H3_63414</name>
</gene>
<protein>
    <submittedName>
        <fullName evidence="1">Uncharacterized protein</fullName>
    </submittedName>
</protein>
<reference evidence="1" key="1">
    <citation type="journal article" date="2014" name="Front. Microbiol.">
        <title>High frequency of phylogenetically diverse reductive dehalogenase-homologous genes in deep subseafloor sedimentary metagenomes.</title>
        <authorList>
            <person name="Kawai M."/>
            <person name="Futagami T."/>
            <person name="Toyoda A."/>
            <person name="Takaki Y."/>
            <person name="Nishi S."/>
            <person name="Hori S."/>
            <person name="Arai W."/>
            <person name="Tsubouchi T."/>
            <person name="Morono Y."/>
            <person name="Uchiyama I."/>
            <person name="Ito T."/>
            <person name="Fujiyama A."/>
            <person name="Inagaki F."/>
            <person name="Takami H."/>
        </authorList>
    </citation>
    <scope>NUCLEOTIDE SEQUENCE</scope>
    <source>
        <strain evidence="1">Expedition CK06-06</strain>
    </source>
</reference>
<dbReference type="EMBL" id="BARV01042058">
    <property type="protein sequence ID" value="GAI46608.1"/>
    <property type="molecule type" value="Genomic_DNA"/>
</dbReference>
<feature type="non-terminal residue" evidence="1">
    <location>
        <position position="1"/>
    </location>
</feature>
<feature type="non-terminal residue" evidence="1">
    <location>
        <position position="135"/>
    </location>
</feature>